<keyword evidence="5 6" id="KW-0067">ATP-binding</keyword>
<evidence type="ECO:0000256" key="6">
    <source>
        <dbReference type="PROSITE-ProRule" id="PRU10141"/>
    </source>
</evidence>
<dbReference type="GO" id="GO:0005524">
    <property type="term" value="F:ATP binding"/>
    <property type="evidence" value="ECO:0007669"/>
    <property type="project" value="UniProtKB-UniRule"/>
</dbReference>
<evidence type="ECO:0000313" key="10">
    <source>
        <dbReference type="Proteomes" id="UP001174136"/>
    </source>
</evidence>
<keyword evidence="9" id="KW-0238">DNA-binding</keyword>
<name>A0AA47MTV3_MERPO</name>
<dbReference type="Gene3D" id="3.30.200.20">
    <property type="entry name" value="Phosphorylase Kinase, domain 1"/>
    <property type="match status" value="1"/>
</dbReference>
<feature type="compositionally biased region" description="Low complexity" evidence="7">
    <location>
        <begin position="462"/>
        <end position="486"/>
    </location>
</feature>
<feature type="compositionally biased region" description="Basic and acidic residues" evidence="7">
    <location>
        <begin position="441"/>
        <end position="455"/>
    </location>
</feature>
<dbReference type="GO" id="GO:0005737">
    <property type="term" value="C:cytoplasm"/>
    <property type="evidence" value="ECO:0007669"/>
    <property type="project" value="TreeGrafter"/>
</dbReference>
<keyword evidence="10" id="KW-1185">Reference proteome</keyword>
<dbReference type="InterPro" id="IPR050494">
    <property type="entry name" value="Ser_Thr_dual-spec_kinase"/>
</dbReference>
<dbReference type="SMART" id="SM00220">
    <property type="entry name" value="S_TKc"/>
    <property type="match status" value="1"/>
</dbReference>
<feature type="domain" description="Protein kinase" evidence="8">
    <location>
        <begin position="44"/>
        <end position="355"/>
    </location>
</feature>
<dbReference type="GO" id="GO:0005634">
    <property type="term" value="C:nucleus"/>
    <property type="evidence" value="ECO:0007669"/>
    <property type="project" value="TreeGrafter"/>
</dbReference>
<dbReference type="InterPro" id="IPR011009">
    <property type="entry name" value="Kinase-like_dom_sf"/>
</dbReference>
<dbReference type="InterPro" id="IPR017441">
    <property type="entry name" value="Protein_kinase_ATP_BS"/>
</dbReference>
<evidence type="ECO:0000256" key="5">
    <source>
        <dbReference type="ARBA" id="ARBA00022840"/>
    </source>
</evidence>
<evidence type="ECO:0000313" key="9">
    <source>
        <dbReference type="EMBL" id="KAK0146487.1"/>
    </source>
</evidence>
<dbReference type="PANTHER" id="PTHR24058:SF17">
    <property type="entry name" value="HOMEODOMAIN INTERACTING PROTEIN KINASE, ISOFORM D"/>
    <property type="match status" value="1"/>
</dbReference>
<gene>
    <name evidence="9" type="primary">HIPK2_1</name>
    <name evidence="9" type="ORF">N1851_014212</name>
</gene>
<dbReference type="GO" id="GO:0004713">
    <property type="term" value="F:protein tyrosine kinase activity"/>
    <property type="evidence" value="ECO:0007669"/>
    <property type="project" value="TreeGrafter"/>
</dbReference>
<evidence type="ECO:0000256" key="4">
    <source>
        <dbReference type="ARBA" id="ARBA00022777"/>
    </source>
</evidence>
<keyword evidence="2" id="KW-0808">Transferase</keyword>
<dbReference type="SUPFAM" id="SSF56112">
    <property type="entry name" value="Protein kinase-like (PK-like)"/>
    <property type="match status" value="1"/>
</dbReference>
<dbReference type="PROSITE" id="PS50011">
    <property type="entry name" value="PROTEIN_KINASE_DOM"/>
    <property type="match status" value="1"/>
</dbReference>
<dbReference type="Gene3D" id="1.10.510.10">
    <property type="entry name" value="Transferase(Phosphotransferase) domain 1"/>
    <property type="match status" value="1"/>
</dbReference>
<organism evidence="9 10">
    <name type="scientific">Merluccius polli</name>
    <name type="common">Benguela hake</name>
    <name type="synonym">Merluccius cadenati</name>
    <dbReference type="NCBI Taxonomy" id="89951"/>
    <lineage>
        <taxon>Eukaryota</taxon>
        <taxon>Metazoa</taxon>
        <taxon>Chordata</taxon>
        <taxon>Craniata</taxon>
        <taxon>Vertebrata</taxon>
        <taxon>Euteleostomi</taxon>
        <taxon>Actinopterygii</taxon>
        <taxon>Neopterygii</taxon>
        <taxon>Teleostei</taxon>
        <taxon>Neoteleostei</taxon>
        <taxon>Acanthomorphata</taxon>
        <taxon>Zeiogadaria</taxon>
        <taxon>Gadariae</taxon>
        <taxon>Gadiformes</taxon>
        <taxon>Gadoidei</taxon>
        <taxon>Merlucciidae</taxon>
        <taxon>Merluccius</taxon>
    </lineage>
</organism>
<evidence type="ECO:0000256" key="3">
    <source>
        <dbReference type="ARBA" id="ARBA00022741"/>
    </source>
</evidence>
<keyword evidence="9" id="KW-0371">Homeobox</keyword>
<feature type="region of interest" description="Disordered" evidence="7">
    <location>
        <begin position="438"/>
        <end position="489"/>
    </location>
</feature>
<dbReference type="PANTHER" id="PTHR24058">
    <property type="entry name" value="DUAL SPECIFICITY PROTEIN KINASE"/>
    <property type="match status" value="1"/>
</dbReference>
<dbReference type="GO" id="GO:0004674">
    <property type="term" value="F:protein serine/threonine kinase activity"/>
    <property type="evidence" value="ECO:0007669"/>
    <property type="project" value="UniProtKB-KW"/>
</dbReference>
<dbReference type="InterPro" id="IPR008271">
    <property type="entry name" value="Ser/Thr_kinase_AS"/>
</dbReference>
<sequence length="543" mass="60221">MDGEFPALRRADCMSSGCGSTPPPSGKDFSVSRGDLMSTASSSYLVEDFLGEGSYGKVARCLKTATNEKVAVKIIKNHPVLIRTAMKEIAILRQLQVLDPDRCGIVRWMGAFVHRPHICLEFELLAKSLQDVTEQAERHTLPLMQIKIILEQLATTLDYLSTIGIIHADLKPENIMLTGQGMKVKLIDFGLSRHVSQVEIGMGMQTLWYRSPEIMLGLPFTGLIDMWSLGCVVAELFIGFPIYPGDTEYDMWRYIRKTLGELPDAMLDHGIRTHLCFTKGSVWRLKSPWDDLGRKGFSLRRTRWFHFSSLEEVLQVGNVPGQPIPPSFIDLMKRMLQLDSNQRITPRALLEHPFISSLERGVHHSSCYPESSGDHHSSCCPEPSGDHQSSCCPEPSVDHQSSCCPEPSVDHQSSCCPEPSGDHHNSCCPEPRVDSNCPEPSVDHHISGSLEKETKPSPPVSHTPSVSEDQTPTVDTTDSGKGSSSTPTVSEVAIKTVEVHPDIADIQLEVTQKTKKQSRVKRFFTAVLKTIYCCCCPAPDDLD</sequence>
<keyword evidence="4 9" id="KW-0418">Kinase</keyword>
<dbReference type="PROSITE" id="PS00108">
    <property type="entry name" value="PROTEIN_KINASE_ST"/>
    <property type="match status" value="1"/>
</dbReference>
<dbReference type="EMBL" id="JAOPHQ010002572">
    <property type="protein sequence ID" value="KAK0146487.1"/>
    <property type="molecule type" value="Genomic_DNA"/>
</dbReference>
<dbReference type="AlphaFoldDB" id="A0AA47MTV3"/>
<dbReference type="Pfam" id="PF00069">
    <property type="entry name" value="Pkinase"/>
    <property type="match status" value="1"/>
</dbReference>
<comment type="caution">
    <text evidence="9">The sequence shown here is derived from an EMBL/GenBank/DDBJ whole genome shotgun (WGS) entry which is preliminary data.</text>
</comment>
<keyword evidence="3 6" id="KW-0547">Nucleotide-binding</keyword>
<protein>
    <submittedName>
        <fullName evidence="9">Homeodomain-interacting protein kinase 2</fullName>
    </submittedName>
</protein>
<feature type="binding site" evidence="6">
    <location>
        <position position="73"/>
    </location>
    <ligand>
        <name>ATP</name>
        <dbReference type="ChEBI" id="CHEBI:30616"/>
    </ligand>
</feature>
<dbReference type="GO" id="GO:0003677">
    <property type="term" value="F:DNA binding"/>
    <property type="evidence" value="ECO:0007669"/>
    <property type="project" value="UniProtKB-KW"/>
</dbReference>
<accession>A0AA47MTV3</accession>
<proteinExistence type="predicted"/>
<evidence type="ECO:0000256" key="7">
    <source>
        <dbReference type="SAM" id="MobiDB-lite"/>
    </source>
</evidence>
<keyword evidence="1" id="KW-0723">Serine/threonine-protein kinase</keyword>
<evidence type="ECO:0000256" key="2">
    <source>
        <dbReference type="ARBA" id="ARBA00022679"/>
    </source>
</evidence>
<dbReference type="Proteomes" id="UP001174136">
    <property type="component" value="Unassembled WGS sequence"/>
</dbReference>
<reference evidence="9" key="1">
    <citation type="journal article" date="2023" name="Front. Mar. Sci.">
        <title>A new Merluccius polli reference genome to investigate the effects of global change in West African waters.</title>
        <authorList>
            <person name="Mateo J.L."/>
            <person name="Blanco-Fernandez C."/>
            <person name="Garcia-Vazquez E."/>
            <person name="Machado-Schiaffino G."/>
        </authorList>
    </citation>
    <scope>NUCLEOTIDE SEQUENCE</scope>
    <source>
        <strain evidence="9">C29</strain>
        <tissue evidence="9">Fin</tissue>
    </source>
</reference>
<dbReference type="PROSITE" id="PS00107">
    <property type="entry name" value="PROTEIN_KINASE_ATP"/>
    <property type="match status" value="1"/>
</dbReference>
<evidence type="ECO:0000256" key="1">
    <source>
        <dbReference type="ARBA" id="ARBA00022527"/>
    </source>
</evidence>
<dbReference type="InterPro" id="IPR000719">
    <property type="entry name" value="Prot_kinase_dom"/>
</dbReference>
<evidence type="ECO:0000259" key="8">
    <source>
        <dbReference type="PROSITE" id="PS50011"/>
    </source>
</evidence>